<comment type="similarity">
    <text evidence="2">Belongs to the monovalent cation:proton antiporter 2 (CPA2) transporter (TC 2.A.37) family.</text>
</comment>
<dbReference type="STRING" id="264462.Bd2084"/>
<keyword evidence="11" id="KW-1185">Reference proteome</keyword>
<dbReference type="InterPro" id="IPR006153">
    <property type="entry name" value="Cation/H_exchanger_TM"/>
</dbReference>
<dbReference type="AlphaFoldDB" id="Q6MLC8"/>
<feature type="transmembrane region" description="Helical" evidence="8">
    <location>
        <begin position="457"/>
        <end position="479"/>
    </location>
</feature>
<organism evidence="10 11">
    <name type="scientific">Bdellovibrio bacteriovorus (strain ATCC 15356 / DSM 50701 / NCIMB 9529 / HD100)</name>
    <dbReference type="NCBI Taxonomy" id="264462"/>
    <lineage>
        <taxon>Bacteria</taxon>
        <taxon>Pseudomonadati</taxon>
        <taxon>Bdellovibrionota</taxon>
        <taxon>Bdellovibrionia</taxon>
        <taxon>Bdellovibrionales</taxon>
        <taxon>Pseudobdellovibrionaceae</taxon>
        <taxon>Bdellovibrio</taxon>
    </lineage>
</organism>
<dbReference type="GO" id="GO:0006813">
    <property type="term" value="P:potassium ion transport"/>
    <property type="evidence" value="ECO:0007669"/>
    <property type="project" value="UniProtKB-KW"/>
</dbReference>
<feature type="transmembrane region" description="Helical" evidence="8">
    <location>
        <begin position="59"/>
        <end position="80"/>
    </location>
</feature>
<feature type="transmembrane region" description="Helical" evidence="8">
    <location>
        <begin position="92"/>
        <end position="114"/>
    </location>
</feature>
<dbReference type="KEGG" id="bba:Bd2084"/>
<dbReference type="eggNOG" id="COG0475">
    <property type="taxonomic scope" value="Bacteria"/>
</dbReference>
<dbReference type="eggNOG" id="COG0490">
    <property type="taxonomic scope" value="Bacteria"/>
</dbReference>
<feature type="transmembrane region" description="Helical" evidence="8">
    <location>
        <begin position="151"/>
        <end position="175"/>
    </location>
</feature>
<feature type="transmembrane region" description="Helical" evidence="8">
    <location>
        <begin position="427"/>
        <end position="445"/>
    </location>
</feature>
<proteinExistence type="inferred from homology"/>
<dbReference type="GO" id="GO:0008324">
    <property type="term" value="F:monoatomic cation transmembrane transporter activity"/>
    <property type="evidence" value="ECO:0007669"/>
    <property type="project" value="InterPro"/>
</dbReference>
<dbReference type="PANTHER" id="PTHR42751">
    <property type="entry name" value="SODIUM/HYDROGEN EXCHANGER FAMILY/TRKA DOMAIN PROTEIN"/>
    <property type="match status" value="1"/>
</dbReference>
<evidence type="ECO:0000313" key="11">
    <source>
        <dbReference type="Proteomes" id="UP000008080"/>
    </source>
</evidence>
<dbReference type="Pfam" id="PF00999">
    <property type="entry name" value="Na_H_Exchanger"/>
    <property type="match status" value="1"/>
</dbReference>
<feature type="transmembrane region" description="Helical" evidence="8">
    <location>
        <begin position="33"/>
        <end position="53"/>
    </location>
</feature>
<dbReference type="InterPro" id="IPR006037">
    <property type="entry name" value="RCK_C"/>
</dbReference>
<dbReference type="InterPro" id="IPR036721">
    <property type="entry name" value="RCK_C_sf"/>
</dbReference>
<dbReference type="PANTHER" id="PTHR42751:SF3">
    <property type="entry name" value="SODIUM_GLUTAMATE SYMPORTER"/>
    <property type="match status" value="1"/>
</dbReference>
<dbReference type="PROSITE" id="PS51202">
    <property type="entry name" value="RCK_C"/>
    <property type="match status" value="2"/>
</dbReference>
<dbReference type="GeneID" id="93013031"/>
<feature type="transmembrane region" description="Helical" evidence="8">
    <location>
        <begin position="332"/>
        <end position="352"/>
    </location>
</feature>
<dbReference type="SUPFAM" id="SSF116726">
    <property type="entry name" value="TrkA C-terminal domain-like"/>
    <property type="match status" value="2"/>
</dbReference>
<feature type="transmembrane region" description="Helical" evidence="8">
    <location>
        <begin position="6"/>
        <end position="26"/>
    </location>
</feature>
<keyword evidence="4" id="KW-0630">Potassium</keyword>
<name>Q6MLC8_BDEBA</name>
<comment type="subcellular location">
    <subcellularLocation>
        <location evidence="1">Membrane</location>
        <topology evidence="1">Multi-pass membrane protein</topology>
    </subcellularLocation>
</comment>
<dbReference type="Gene3D" id="3.30.70.1450">
    <property type="entry name" value="Regulator of K+ conductance, C-terminal domain"/>
    <property type="match status" value="2"/>
</dbReference>
<gene>
    <name evidence="10" type="ordered locus">Bd2084</name>
</gene>
<dbReference type="Pfam" id="PF02080">
    <property type="entry name" value="TrkA_C"/>
    <property type="match status" value="2"/>
</dbReference>
<dbReference type="Proteomes" id="UP000008080">
    <property type="component" value="Chromosome"/>
</dbReference>
<evidence type="ECO:0000256" key="2">
    <source>
        <dbReference type="ARBA" id="ARBA00005551"/>
    </source>
</evidence>
<feature type="transmembrane region" description="Helical" evidence="8">
    <location>
        <begin position="187"/>
        <end position="210"/>
    </location>
</feature>
<keyword evidence="7 8" id="KW-0472">Membrane</keyword>
<evidence type="ECO:0000259" key="9">
    <source>
        <dbReference type="PROSITE" id="PS51202"/>
    </source>
</evidence>
<dbReference type="GO" id="GO:1902600">
    <property type="term" value="P:proton transmembrane transport"/>
    <property type="evidence" value="ECO:0007669"/>
    <property type="project" value="InterPro"/>
</dbReference>
<dbReference type="eggNOG" id="COG0569">
    <property type="taxonomic scope" value="Bacteria"/>
</dbReference>
<evidence type="ECO:0000256" key="6">
    <source>
        <dbReference type="ARBA" id="ARBA00022989"/>
    </source>
</evidence>
<evidence type="ECO:0000256" key="8">
    <source>
        <dbReference type="SAM" id="Phobius"/>
    </source>
</evidence>
<dbReference type="GO" id="GO:0015297">
    <property type="term" value="F:antiporter activity"/>
    <property type="evidence" value="ECO:0007669"/>
    <property type="project" value="InterPro"/>
</dbReference>
<feature type="transmembrane region" description="Helical" evidence="8">
    <location>
        <begin position="120"/>
        <end position="139"/>
    </location>
</feature>
<keyword evidence="5 8" id="KW-0812">Transmembrane</keyword>
<feature type="transmembrane region" description="Helical" evidence="8">
    <location>
        <begin position="500"/>
        <end position="522"/>
    </location>
</feature>
<keyword evidence="4" id="KW-0633">Potassium transport</keyword>
<evidence type="ECO:0000256" key="5">
    <source>
        <dbReference type="ARBA" id="ARBA00022692"/>
    </source>
</evidence>
<dbReference type="EMBL" id="BX842651">
    <property type="protein sequence ID" value="CAE79929.1"/>
    <property type="molecule type" value="Genomic_DNA"/>
</dbReference>
<accession>Q6MLC8</accession>
<evidence type="ECO:0000256" key="1">
    <source>
        <dbReference type="ARBA" id="ARBA00004141"/>
    </source>
</evidence>
<keyword evidence="3" id="KW-0813">Transport</keyword>
<feature type="transmembrane region" description="Helical" evidence="8">
    <location>
        <begin position="358"/>
        <end position="378"/>
    </location>
</feature>
<dbReference type="HOGENOM" id="CLU_020579_0_0_7"/>
<sequence length="746" mass="82274">MHHLPHLITDLGFILMIAALSTLLFKKLGQPQVLGYLIAGFLVSPHVPFLPTVTDKVSIQVWSEIGVIFLLFSLGLEFSFKKLFKVGGSASFTAVFEVVFMVALGYLVGHLLGWNNIDSLFFGGILSVSSTTIIVRAFQELGMKGKKFVELVFGILVVEDIVAILLLVLLTAIASSDTFSTAELAFSGLRLLFFIALWFVVGIFLIPIFLRKIRSLLEDETLLLVSIGLCFMMVMIAAGVGFSPALGAFVMGSLLAETPEGHQMEHVLQPVKNLFAAIFFVSVGMMIDPKVIIERWDLVILVTLVTIVGKFVSTFLGAVLSGQGRKQAFQSGMSLAQIGEFSFIIAALGVSLKVTSDFLYPLAIAVSAVTTFTTPYLIKVADPFYRWVEARLPEGVKRNLDQYHASFSQAGEQKAGTLIMKTYGMKILLNTVMVIAIMAAFKAVVNLEIQKYLQESPWAGGISMFICLLISAPFIWGIVMSGPSLRAQRELEELQKLRGLQAGLFVGRLALAVILLGVLVSQFATLKVASGVIVAVIGVAALAGQLWVQRLYQFIEKNFQKNLTEKERKELVSSSVAKNFLPWETTLGNYDIAAESSLVGRTLRDLSFKENYGVTVAAVFRGAKRYFAPDGEFVLWPHDKLICFGSEEELQSFHTFLEGEKAAQVLEPEMTTRQDDYRLSSFVVLDDSKFKDKTIRESGIRESYHGMVVGIERGPQRILGPRASFTLRENDLVWVVSDKKQSQVTV</sequence>
<evidence type="ECO:0000256" key="7">
    <source>
        <dbReference type="ARBA" id="ARBA00023136"/>
    </source>
</evidence>
<reference evidence="10 11" key="1">
    <citation type="journal article" date="2004" name="Science">
        <title>A predator unmasked: life cycle of Bdellovibrio bacteriovorus from a genomic perspective.</title>
        <authorList>
            <person name="Rendulic S."/>
            <person name="Jagtap P."/>
            <person name="Rosinus A."/>
            <person name="Eppinger M."/>
            <person name="Baar C."/>
            <person name="Lanz C."/>
            <person name="Keller H."/>
            <person name="Lambert C."/>
            <person name="Evans K.J."/>
            <person name="Goesmann A."/>
            <person name="Meyer F."/>
            <person name="Sockett R.E."/>
            <person name="Schuster S.C."/>
        </authorList>
    </citation>
    <scope>NUCLEOTIDE SEQUENCE [LARGE SCALE GENOMIC DNA]</scope>
    <source>
        <strain evidence="11">ATCC 15356 / DSM 50701 / NCIMB 9529 / HD100</strain>
    </source>
</reference>
<feature type="transmembrane region" description="Helical" evidence="8">
    <location>
        <begin position="298"/>
        <end position="320"/>
    </location>
</feature>
<protein>
    <submittedName>
        <fullName evidence="10">Cation:proton antiporter</fullName>
    </submittedName>
</protein>
<keyword evidence="4" id="KW-0406">Ion transport</keyword>
<dbReference type="RefSeq" id="WP_011164531.1">
    <property type="nucleotide sequence ID" value="NC_005363.1"/>
</dbReference>
<dbReference type="Gene3D" id="1.20.1530.20">
    <property type="match status" value="1"/>
</dbReference>
<feature type="domain" description="RCK C-terminal" evidence="9">
    <location>
        <begin position="667"/>
        <end position="746"/>
    </location>
</feature>
<feature type="transmembrane region" description="Helical" evidence="8">
    <location>
        <begin position="528"/>
        <end position="548"/>
    </location>
</feature>
<evidence type="ECO:0000313" key="10">
    <source>
        <dbReference type="EMBL" id="CAE79929.1"/>
    </source>
</evidence>
<keyword evidence="6 8" id="KW-1133">Transmembrane helix</keyword>
<dbReference type="GO" id="GO:0016020">
    <property type="term" value="C:membrane"/>
    <property type="evidence" value="ECO:0007669"/>
    <property type="project" value="UniProtKB-SubCell"/>
</dbReference>
<evidence type="ECO:0000256" key="3">
    <source>
        <dbReference type="ARBA" id="ARBA00022448"/>
    </source>
</evidence>
<dbReference type="InterPro" id="IPR038770">
    <property type="entry name" value="Na+/solute_symporter_sf"/>
</dbReference>
<feature type="transmembrane region" description="Helical" evidence="8">
    <location>
        <begin position="222"/>
        <end position="242"/>
    </location>
</feature>
<evidence type="ECO:0000256" key="4">
    <source>
        <dbReference type="ARBA" id="ARBA00022538"/>
    </source>
</evidence>
<feature type="domain" description="RCK C-terminal" evidence="9">
    <location>
        <begin position="575"/>
        <end position="659"/>
    </location>
</feature>